<dbReference type="FunFam" id="1.25.40.20:FF:000003">
    <property type="entry name" value="Ankyrin, isoform B"/>
    <property type="match status" value="1"/>
</dbReference>
<evidence type="ECO:0000256" key="2">
    <source>
        <dbReference type="ARBA" id="ARBA00004496"/>
    </source>
</evidence>
<dbReference type="Gene3D" id="2.60.220.30">
    <property type="match status" value="4"/>
</dbReference>
<keyword evidence="12" id="KW-1185">Reference proteome</keyword>
<feature type="repeat" description="ANK" evidence="7">
    <location>
        <begin position="512"/>
        <end position="544"/>
    </location>
</feature>
<feature type="repeat" description="ANK" evidence="7">
    <location>
        <begin position="248"/>
        <end position="280"/>
    </location>
</feature>
<dbReference type="PROSITE" id="PS50088">
    <property type="entry name" value="ANK_REPEAT"/>
    <property type="match status" value="18"/>
</dbReference>
<evidence type="ECO:0000313" key="12">
    <source>
        <dbReference type="Proteomes" id="UP001152320"/>
    </source>
</evidence>
<evidence type="ECO:0000256" key="7">
    <source>
        <dbReference type="PROSITE-ProRule" id="PRU00023"/>
    </source>
</evidence>
<dbReference type="Pfam" id="PF17809">
    <property type="entry name" value="UPA_2"/>
    <property type="match status" value="1"/>
</dbReference>
<dbReference type="SMART" id="SM00218">
    <property type="entry name" value="ZU5"/>
    <property type="match status" value="1"/>
</dbReference>
<feature type="repeat" description="ANK" evidence="7">
    <location>
        <begin position="479"/>
        <end position="511"/>
    </location>
</feature>
<feature type="region of interest" description="Disordered" evidence="8">
    <location>
        <begin position="1314"/>
        <end position="1345"/>
    </location>
</feature>
<dbReference type="GO" id="GO:0016020">
    <property type="term" value="C:membrane"/>
    <property type="evidence" value="ECO:0007669"/>
    <property type="project" value="UniProtKB-SubCell"/>
</dbReference>
<feature type="repeat" description="ANK" evidence="7">
    <location>
        <begin position="149"/>
        <end position="181"/>
    </location>
</feature>
<feature type="repeat" description="ANK" evidence="7">
    <location>
        <begin position="215"/>
        <end position="247"/>
    </location>
</feature>
<dbReference type="Pfam" id="PF00791">
    <property type="entry name" value="ZU5"/>
    <property type="match status" value="3"/>
</dbReference>
<feature type="repeat" description="ANK" evidence="7">
    <location>
        <begin position="545"/>
        <end position="577"/>
    </location>
</feature>
<evidence type="ECO:0000259" key="10">
    <source>
        <dbReference type="PROSITE" id="PS51145"/>
    </source>
</evidence>
<feature type="repeat" description="ANK" evidence="7">
    <location>
        <begin position="182"/>
        <end position="214"/>
    </location>
</feature>
<reference evidence="11" key="1">
    <citation type="submission" date="2021-10" db="EMBL/GenBank/DDBJ databases">
        <title>Tropical sea cucumber genome reveals ecological adaptation and Cuvierian tubules defense mechanism.</title>
        <authorList>
            <person name="Chen T."/>
        </authorList>
    </citation>
    <scope>NUCLEOTIDE SEQUENCE</scope>
    <source>
        <strain evidence="11">Nanhai2018</strain>
        <tissue evidence="11">Muscle</tissue>
    </source>
</reference>
<feature type="repeat" description="ANK" evidence="7">
    <location>
        <begin position="21"/>
        <end position="44"/>
    </location>
</feature>
<dbReference type="PANTHER" id="PTHR24123">
    <property type="entry name" value="ANKYRIN REPEAT-CONTAINING"/>
    <property type="match status" value="1"/>
</dbReference>
<feature type="region of interest" description="Disordered" evidence="8">
    <location>
        <begin position="775"/>
        <end position="799"/>
    </location>
</feature>
<feature type="signal peptide" evidence="9">
    <location>
        <begin position="1"/>
        <end position="22"/>
    </location>
</feature>
<dbReference type="InterPro" id="IPR002110">
    <property type="entry name" value="Ankyrin_rpt"/>
</dbReference>
<keyword evidence="4" id="KW-0677">Repeat</keyword>
<evidence type="ECO:0000256" key="6">
    <source>
        <dbReference type="ARBA" id="ARBA00023136"/>
    </source>
</evidence>
<feature type="compositionally biased region" description="Low complexity" evidence="8">
    <location>
        <begin position="1177"/>
        <end position="1187"/>
    </location>
</feature>
<feature type="compositionally biased region" description="Basic residues" evidence="8">
    <location>
        <begin position="1268"/>
        <end position="1278"/>
    </location>
</feature>
<dbReference type="Pfam" id="PF00023">
    <property type="entry name" value="Ank"/>
    <property type="match status" value="3"/>
</dbReference>
<dbReference type="PROSITE" id="PS51145">
    <property type="entry name" value="ZU5"/>
    <property type="match status" value="2"/>
</dbReference>
<dbReference type="FunFam" id="2.60.220.30:FF:000009">
    <property type="entry name" value="Ankyrin 2, isoform G"/>
    <property type="match status" value="1"/>
</dbReference>
<comment type="subcellular location">
    <subcellularLocation>
        <location evidence="2">Cytoplasm</location>
    </subcellularLocation>
    <subcellularLocation>
        <location evidence="1">Membrane</location>
    </subcellularLocation>
</comment>
<dbReference type="Proteomes" id="UP001152320">
    <property type="component" value="Chromosome 20"/>
</dbReference>
<dbReference type="PANTHER" id="PTHR24123:SF49">
    <property type="entry name" value="ANKYRIN-2-LIKE ISOFORM X1"/>
    <property type="match status" value="1"/>
</dbReference>
<feature type="domain" description="ZU5" evidence="10">
    <location>
        <begin position="809"/>
        <end position="996"/>
    </location>
</feature>
<feature type="repeat" description="ANK" evidence="7">
    <location>
        <begin position="347"/>
        <end position="379"/>
    </location>
</feature>
<evidence type="ECO:0000256" key="1">
    <source>
        <dbReference type="ARBA" id="ARBA00004370"/>
    </source>
</evidence>
<feature type="repeat" description="ANK" evidence="7">
    <location>
        <begin position="314"/>
        <end position="346"/>
    </location>
</feature>
<dbReference type="SMART" id="SM00248">
    <property type="entry name" value="ANK"/>
    <property type="match status" value="19"/>
</dbReference>
<dbReference type="Pfam" id="PF12796">
    <property type="entry name" value="Ank_2"/>
    <property type="match status" value="5"/>
</dbReference>
<gene>
    <name evidence="11" type="ORF">HOLleu_37418</name>
</gene>
<feature type="compositionally biased region" description="Polar residues" evidence="8">
    <location>
        <begin position="1219"/>
        <end position="1239"/>
    </location>
</feature>
<feature type="domain" description="ZU5" evidence="10">
    <location>
        <begin position="998"/>
        <end position="1103"/>
    </location>
</feature>
<feature type="compositionally biased region" description="Basic residues" evidence="8">
    <location>
        <begin position="1158"/>
        <end position="1176"/>
    </location>
</feature>
<dbReference type="FunFam" id="2.60.40.2660:FF:000001">
    <property type="entry name" value="Ankyrin-3 isoform 2"/>
    <property type="match status" value="1"/>
</dbReference>
<evidence type="ECO:0000256" key="5">
    <source>
        <dbReference type="ARBA" id="ARBA00023043"/>
    </source>
</evidence>
<proteinExistence type="predicted"/>
<evidence type="ECO:0000256" key="4">
    <source>
        <dbReference type="ARBA" id="ARBA00022737"/>
    </source>
</evidence>
<organism evidence="11 12">
    <name type="scientific">Holothuria leucospilota</name>
    <name type="common">Black long sea cucumber</name>
    <name type="synonym">Mertensiothuria leucospilota</name>
    <dbReference type="NCBI Taxonomy" id="206669"/>
    <lineage>
        <taxon>Eukaryota</taxon>
        <taxon>Metazoa</taxon>
        <taxon>Echinodermata</taxon>
        <taxon>Eleutherozoa</taxon>
        <taxon>Echinozoa</taxon>
        <taxon>Holothuroidea</taxon>
        <taxon>Aspidochirotacea</taxon>
        <taxon>Aspidochirotida</taxon>
        <taxon>Holothuriidae</taxon>
        <taxon>Holothuria</taxon>
    </lineage>
</organism>
<feature type="repeat" description="ANK" evidence="7">
    <location>
        <begin position="281"/>
        <end position="313"/>
    </location>
</feature>
<feature type="chain" id="PRO_5040225887" evidence="9">
    <location>
        <begin position="23"/>
        <end position="1571"/>
    </location>
</feature>
<evidence type="ECO:0000256" key="9">
    <source>
        <dbReference type="SAM" id="SignalP"/>
    </source>
</evidence>
<feature type="repeat" description="ANK" evidence="7">
    <location>
        <begin position="446"/>
        <end position="478"/>
    </location>
</feature>
<feature type="repeat" description="ANK" evidence="7">
    <location>
        <begin position="413"/>
        <end position="445"/>
    </location>
</feature>
<dbReference type="PRINTS" id="PR01415">
    <property type="entry name" value="ANKYRIN"/>
</dbReference>
<feature type="repeat" description="ANK" evidence="7">
    <location>
        <begin position="380"/>
        <end position="412"/>
    </location>
</feature>
<evidence type="ECO:0000313" key="11">
    <source>
        <dbReference type="EMBL" id="KAJ8022507.1"/>
    </source>
</evidence>
<dbReference type="Gene3D" id="1.25.40.20">
    <property type="entry name" value="Ankyrin repeat-containing domain"/>
    <property type="match status" value="3"/>
</dbReference>
<keyword evidence="9" id="KW-0732">Signal</keyword>
<feature type="repeat" description="ANK" evidence="7">
    <location>
        <begin position="50"/>
        <end position="82"/>
    </location>
</feature>
<dbReference type="InterPro" id="IPR040745">
    <property type="entry name" value="Ankyrin_UPA"/>
</dbReference>
<name>A0A9Q0YH40_HOLLE</name>
<protein>
    <submittedName>
        <fullName evidence="11">Ankyrin-2</fullName>
    </submittedName>
</protein>
<feature type="repeat" description="ANK" evidence="7">
    <location>
        <begin position="578"/>
        <end position="610"/>
    </location>
</feature>
<keyword evidence="5 7" id="KW-0040">ANK repeat</keyword>
<dbReference type="Gene3D" id="2.60.40.2660">
    <property type="match status" value="1"/>
</dbReference>
<feature type="repeat" description="ANK" evidence="7">
    <location>
        <begin position="83"/>
        <end position="115"/>
    </location>
</feature>
<accession>A0A9Q0YH40</accession>
<comment type="caution">
    <text evidence="11">The sequence shown here is derived from an EMBL/GenBank/DDBJ whole genome shotgun (WGS) entry which is preliminary data.</text>
</comment>
<feature type="region of interest" description="Disordered" evidence="8">
    <location>
        <begin position="1219"/>
        <end position="1297"/>
    </location>
</feature>
<evidence type="ECO:0000256" key="3">
    <source>
        <dbReference type="ARBA" id="ARBA00022490"/>
    </source>
</evidence>
<feature type="repeat" description="ANK" evidence="7">
    <location>
        <begin position="116"/>
        <end position="148"/>
    </location>
</feature>
<feature type="region of interest" description="Disordered" evidence="8">
    <location>
        <begin position="1120"/>
        <end position="1202"/>
    </location>
</feature>
<feature type="compositionally biased region" description="Polar residues" evidence="8">
    <location>
        <begin position="1136"/>
        <end position="1146"/>
    </location>
</feature>
<sequence length="1571" mass="172463">MCWLVIVPRVLIFLLFYFQQDGFTPLAVALQQGHDKVVAVLLENDRAGKTRLPALHIAARKDDTKAAALLLQSGHNPDVTSKSGFTPLHIAAHYGHVNVATLLLQKGATVDYSARNHITPLHVAAKWGRVNMVNTLLDRGAKIDAKTRDGLTPLHCSARSGHDQCVDQLLERGAPISTKTKSGLAPLHMAAQGDHVDSARLLLFHKAPVDDVTVNGFTPLHIACKKNRIKVIELLLKYGASIHATTESGLTPLHAAAFMGNVQIVPYLIKHGAKVNETNVRGETPLHLAARSNQIDVMKILIDNGATVDARAHENQTPLHIAARLGNAEIVTLLLENGANADTQTRDQYTALHIAAREGKEDVAAVLLDRGATLSMKTKKDFTPLHVAAKYGRLEVASLLLRNYAAPDAKAQNGLTPLHIAAHYDNVDVAMLLLDHGASPHTAAKNGFTPLHIAAKKNQMDVATTLLEYGAEPNATTKHGISPVHLAALEGHSDMLSLLLERGAKPNIVSKNGLTPLHLAAQEDQLNCAVILVNNNAEIDPKTKAGYTPLHVACHYGNIKTATYLLEHNANVHEKTKHGLTPLHQGAQQGHVGIVNTLLAHNADPNEKANNGYTPLAIAKRLGYISVVNTLTIVTEETEIVISPSDEKLKVQVPETMQVNFMSDSDDEDDEEGDDVSMTGDQIVLSPQEIRTMADDSETARKSWEDDWMREPNMNYFSGVGSLSGHYSMSSPPGYLNVSPSGYSTLDSRYGDRSTNGDITIEGEAPIVMSTDTTLESAPPMLQSTPNRQISGEADNDTGPRSFPTFHGFLISFIVDARGGTMRSKRLPGLRLVVPPKRASGPTRVTCRLIKRNKLQTPPPLVENEALSTRVIEVGPSNTQFLGGLGNKLVTYPPLNDGETLVSRILEMGPSGEKFLRPVLLEVPHFASLRGNEREIVVLRSDNGETWREHSLGATEEEVKKVMDGYEAEDEKLSYDKRICRIITKDFPQYFAIISRVRQETNIIGTQGGMLNSTVVPQVQAVFPEGTLTKKIKVGLQAQPVSNDVVKKVLGNRVMVSPIVTIEPRRRKFHKPITVTIPVPTAYNQGVNTYGGDTPTLRLLCSISGNPATTISGTVTQQAADPENQGFSGDNPMDISFSSSLHSTVPQDFEGFQDRGSSKHRSSSKSKKKKRRRRHSSTSSSSPSPSSRGRKRRHSPHTDFPTEALSRLVTLLSQSVDRLATPSQPAQDQPSTSITQPSSDPLLLPEHRPDSPSEVESVATGDFQFHVTRSHSRSRSRSHSMDASEDSDDEPIMGTSFSKESFEKAVEVVRRQLGFDSPPVPDPPVAKRSKLSLNKPAGPRKPVMPVDTECFDRGTAPAQWEDITGTTPLTFVNDCVSFTTTVSARFWLMDCKEIDQASNFARELYQELKAVPFMSKFVVFAKTHDPIEARVRVFCVTDDKIDKPLEQKEEFKEVARSKDVEVMDGRPVYFELAGNLVPVQKSGEQLHLNFHAFHENRLPFFVRVRDQTQEPCGRLSFMREPRVQRGLPPQVPVCSLNVTMPPYVKVSTQGYQILVGTYHLIEIYRILGKSY</sequence>
<keyword evidence="3" id="KW-0963">Cytoplasm</keyword>
<dbReference type="PROSITE" id="PS50297">
    <property type="entry name" value="ANK_REP_REGION"/>
    <property type="match status" value="17"/>
</dbReference>
<evidence type="ECO:0000256" key="8">
    <source>
        <dbReference type="SAM" id="MobiDB-lite"/>
    </source>
</evidence>
<keyword evidence="6" id="KW-0472">Membrane</keyword>
<dbReference type="OrthoDB" id="20872at2759"/>
<dbReference type="EMBL" id="JAIZAY010000020">
    <property type="protein sequence ID" value="KAJ8022507.1"/>
    <property type="molecule type" value="Genomic_DNA"/>
</dbReference>
<dbReference type="SUPFAM" id="SSF48403">
    <property type="entry name" value="Ankyrin repeat"/>
    <property type="match status" value="2"/>
</dbReference>
<dbReference type="InterPro" id="IPR051165">
    <property type="entry name" value="Multifunctional_ANK_Repeat"/>
</dbReference>
<dbReference type="InterPro" id="IPR000906">
    <property type="entry name" value="ZU5_dom"/>
</dbReference>
<dbReference type="InterPro" id="IPR036770">
    <property type="entry name" value="Ankyrin_rpt-contain_sf"/>
</dbReference>
<dbReference type="GO" id="GO:0005737">
    <property type="term" value="C:cytoplasm"/>
    <property type="evidence" value="ECO:0007669"/>
    <property type="project" value="UniProtKB-SubCell"/>
</dbReference>
<feature type="compositionally biased region" description="Polar residues" evidence="8">
    <location>
        <begin position="775"/>
        <end position="790"/>
    </location>
</feature>